<keyword evidence="3" id="KW-1185">Reference proteome</keyword>
<comment type="caution">
    <text evidence="2">The sequence shown here is derived from an EMBL/GenBank/DDBJ whole genome shotgun (WGS) entry which is preliminary data.</text>
</comment>
<name>A0ABV1I4W7_9FIRM</name>
<evidence type="ECO:0000256" key="1">
    <source>
        <dbReference type="ARBA" id="ARBA00006539"/>
    </source>
</evidence>
<dbReference type="EMBL" id="JBBMFC010000063">
    <property type="protein sequence ID" value="MEQ2580239.1"/>
    <property type="molecule type" value="Genomic_DNA"/>
</dbReference>
<dbReference type="InterPro" id="IPR009620">
    <property type="entry name" value="UPF0236"/>
</dbReference>
<dbReference type="Pfam" id="PF06782">
    <property type="entry name" value="UPF0236"/>
    <property type="match status" value="1"/>
</dbReference>
<sequence length="472" mass="53869">MITMLNEEGLTFKEIEEKIFRMVCEWGQSFARDFLEKYDEFLMKNRDKEAYRNKGLRETTIKTVFGEVNYSRRVYETIRDDGLKEFVYLLDEQLHIPGVGLISQNLADQLVAGITEMSYRETATKVTEMTGQRISAMGVWKVIQTLGEKVCEEEANLVKAHKAGNVQGDIITPVLFEETDGVYVNLQREKQDMAEIKVGIAYDGWKQTGKDRFALDEKVVVAGFSKAKEFQAYREAAIAEKYNTDEIEVRLVNADGAEWIKNLSDADTVFQLDPFHRNKAIRDYVPYKEAIQEIHELLDEKDIAGLFEHLETYKNSLSDDAEIEKAEKLITYFANNRQGLLSYQDQGILLPESPKGLTYRNMGTMENHIWSTIARRMKHNHTCWSYRGGNHLAKILAKKCSGRLDEVSAKLKSPRFERGQTETIQHEILSAGTVPQKIGKGYRYPVSGHLTKLDNSSGITHQICLAMVGCCN</sequence>
<protein>
    <submittedName>
        <fullName evidence="2">ISLre2 family transposase</fullName>
    </submittedName>
</protein>
<proteinExistence type="inferred from homology"/>
<reference evidence="2 3" key="1">
    <citation type="submission" date="2024-03" db="EMBL/GenBank/DDBJ databases">
        <title>Human intestinal bacterial collection.</title>
        <authorList>
            <person name="Pauvert C."/>
            <person name="Hitch T.C.A."/>
            <person name="Clavel T."/>
        </authorList>
    </citation>
    <scope>NUCLEOTIDE SEQUENCE [LARGE SCALE GENOMIC DNA]</scope>
    <source>
        <strain evidence="2 3">CLA-AA-H78B</strain>
    </source>
</reference>
<dbReference type="RefSeq" id="WP_349145264.1">
    <property type="nucleotide sequence ID" value="NZ_JBBMFC010000063.1"/>
</dbReference>
<comment type="similarity">
    <text evidence="1">Belongs to the UPF0236 family.</text>
</comment>
<accession>A0ABV1I4W7</accession>
<gene>
    <name evidence="2" type="ORF">WMO62_15660</name>
</gene>
<dbReference type="NCBIfam" id="NF033529">
    <property type="entry name" value="transpos_ISLre2"/>
    <property type="match status" value="1"/>
</dbReference>
<evidence type="ECO:0000313" key="3">
    <source>
        <dbReference type="Proteomes" id="UP001470288"/>
    </source>
</evidence>
<dbReference type="Proteomes" id="UP001470288">
    <property type="component" value="Unassembled WGS sequence"/>
</dbReference>
<evidence type="ECO:0000313" key="2">
    <source>
        <dbReference type="EMBL" id="MEQ2580239.1"/>
    </source>
</evidence>
<organism evidence="2 3">
    <name type="scientific">Hominiventricola aquisgranensis</name>
    <dbReference type="NCBI Taxonomy" id="3133164"/>
    <lineage>
        <taxon>Bacteria</taxon>
        <taxon>Bacillati</taxon>
        <taxon>Bacillota</taxon>
        <taxon>Clostridia</taxon>
        <taxon>Lachnospirales</taxon>
        <taxon>Lachnospiraceae</taxon>
        <taxon>Hominiventricola</taxon>
    </lineage>
</organism>